<evidence type="ECO:0000256" key="3">
    <source>
        <dbReference type="ARBA" id="ARBA00022723"/>
    </source>
</evidence>
<accession>A0AA36D1G6</accession>
<keyword evidence="3" id="KW-0479">Metal-binding</keyword>
<dbReference type="InterPro" id="IPR050731">
    <property type="entry name" value="HRD1_E3_ubiq-ligases"/>
</dbReference>
<dbReference type="InterPro" id="IPR025754">
    <property type="entry name" value="TRC8_N_dom"/>
</dbReference>
<dbReference type="Proteomes" id="UP001177023">
    <property type="component" value="Unassembled WGS sequence"/>
</dbReference>
<evidence type="ECO:0000256" key="7">
    <source>
        <dbReference type="ARBA" id="ARBA00023136"/>
    </source>
</evidence>
<feature type="transmembrane region" description="Helical" evidence="9">
    <location>
        <begin position="160"/>
        <end position="180"/>
    </location>
</feature>
<feature type="transmembrane region" description="Helical" evidence="9">
    <location>
        <begin position="419"/>
        <end position="440"/>
    </location>
</feature>
<dbReference type="PANTHER" id="PTHR22763:SF191">
    <property type="entry name" value="RING FINGER PROTEIN 145 HOMOLOG"/>
    <property type="match status" value="1"/>
</dbReference>
<keyword evidence="2 9" id="KW-0812">Transmembrane</keyword>
<keyword evidence="6 9" id="KW-1133">Transmembrane helix</keyword>
<proteinExistence type="predicted"/>
<comment type="caution">
    <text evidence="11">The sequence shown here is derived from an EMBL/GenBank/DDBJ whole genome shotgun (WGS) entry which is preliminary data.</text>
</comment>
<evidence type="ECO:0000256" key="1">
    <source>
        <dbReference type="ARBA" id="ARBA00004141"/>
    </source>
</evidence>
<reference evidence="11" key="1">
    <citation type="submission" date="2023-06" db="EMBL/GenBank/DDBJ databases">
        <authorList>
            <person name="Delattre M."/>
        </authorList>
    </citation>
    <scope>NUCLEOTIDE SEQUENCE</scope>
    <source>
        <strain evidence="11">AF72</strain>
    </source>
</reference>
<dbReference type="GO" id="GO:0036503">
    <property type="term" value="P:ERAD pathway"/>
    <property type="evidence" value="ECO:0007669"/>
    <property type="project" value="TreeGrafter"/>
</dbReference>
<organism evidence="11 12">
    <name type="scientific">Mesorhabditis spiculigera</name>
    <dbReference type="NCBI Taxonomy" id="96644"/>
    <lineage>
        <taxon>Eukaryota</taxon>
        <taxon>Metazoa</taxon>
        <taxon>Ecdysozoa</taxon>
        <taxon>Nematoda</taxon>
        <taxon>Chromadorea</taxon>
        <taxon>Rhabditida</taxon>
        <taxon>Rhabditina</taxon>
        <taxon>Rhabditomorpha</taxon>
        <taxon>Rhabditoidea</taxon>
        <taxon>Rhabditidae</taxon>
        <taxon>Mesorhabditinae</taxon>
        <taxon>Mesorhabditis</taxon>
    </lineage>
</organism>
<comment type="subcellular location">
    <subcellularLocation>
        <location evidence="1">Membrane</location>
        <topology evidence="1">Multi-pass membrane protein</topology>
    </subcellularLocation>
</comment>
<evidence type="ECO:0000256" key="9">
    <source>
        <dbReference type="SAM" id="Phobius"/>
    </source>
</evidence>
<feature type="transmembrane region" description="Helical" evidence="9">
    <location>
        <begin position="91"/>
        <end position="109"/>
    </location>
</feature>
<feature type="region of interest" description="Disordered" evidence="8">
    <location>
        <begin position="626"/>
        <end position="657"/>
    </location>
</feature>
<dbReference type="GO" id="GO:0008270">
    <property type="term" value="F:zinc ion binding"/>
    <property type="evidence" value="ECO:0007669"/>
    <property type="project" value="UniProtKB-KW"/>
</dbReference>
<dbReference type="Pfam" id="PF13705">
    <property type="entry name" value="TRC8_N"/>
    <property type="match status" value="1"/>
</dbReference>
<evidence type="ECO:0000313" key="11">
    <source>
        <dbReference type="EMBL" id="CAJ0578199.1"/>
    </source>
</evidence>
<feature type="transmembrane region" description="Helical" evidence="9">
    <location>
        <begin position="241"/>
        <end position="262"/>
    </location>
</feature>
<feature type="transmembrane region" description="Helical" evidence="9">
    <location>
        <begin position="493"/>
        <end position="512"/>
    </location>
</feature>
<keyword evidence="5" id="KW-0862">Zinc</keyword>
<evidence type="ECO:0000259" key="10">
    <source>
        <dbReference type="Pfam" id="PF13705"/>
    </source>
</evidence>
<keyword evidence="7 9" id="KW-0472">Membrane</keyword>
<feature type="transmembrane region" description="Helical" evidence="9">
    <location>
        <begin position="446"/>
        <end position="472"/>
    </location>
</feature>
<protein>
    <recommendedName>
        <fullName evidence="10">TRC8-like N-terminal domain-containing protein</fullName>
    </recommendedName>
</protein>
<dbReference type="GO" id="GO:0061630">
    <property type="term" value="F:ubiquitin protein ligase activity"/>
    <property type="evidence" value="ECO:0007669"/>
    <property type="project" value="TreeGrafter"/>
</dbReference>
<name>A0AA36D1G6_9BILA</name>
<keyword evidence="4" id="KW-0863">Zinc-finger</keyword>
<dbReference type="GO" id="GO:0043161">
    <property type="term" value="P:proteasome-mediated ubiquitin-dependent protein catabolic process"/>
    <property type="evidence" value="ECO:0007669"/>
    <property type="project" value="TreeGrafter"/>
</dbReference>
<gene>
    <name evidence="11" type="ORF">MSPICULIGERA_LOCUS16460</name>
</gene>
<feature type="domain" description="TRC8-like N-terminal" evidence="10">
    <location>
        <begin position="31"/>
        <end position="539"/>
    </location>
</feature>
<dbReference type="GO" id="GO:0016020">
    <property type="term" value="C:membrane"/>
    <property type="evidence" value="ECO:0007669"/>
    <property type="project" value="UniProtKB-SubCell"/>
</dbReference>
<feature type="transmembrane region" description="Helical" evidence="9">
    <location>
        <begin position="208"/>
        <end position="229"/>
    </location>
</feature>
<feature type="transmembrane region" description="Helical" evidence="9">
    <location>
        <begin position="376"/>
        <end position="398"/>
    </location>
</feature>
<evidence type="ECO:0000313" key="12">
    <source>
        <dbReference type="Proteomes" id="UP001177023"/>
    </source>
</evidence>
<dbReference type="AlphaFoldDB" id="A0AA36D1G6"/>
<evidence type="ECO:0000256" key="6">
    <source>
        <dbReference type="ARBA" id="ARBA00022989"/>
    </source>
</evidence>
<evidence type="ECO:0000256" key="2">
    <source>
        <dbReference type="ARBA" id="ARBA00022692"/>
    </source>
</evidence>
<dbReference type="PANTHER" id="PTHR22763">
    <property type="entry name" value="RING ZINC FINGER PROTEIN"/>
    <property type="match status" value="1"/>
</dbReference>
<feature type="non-terminal residue" evidence="11">
    <location>
        <position position="657"/>
    </location>
</feature>
<feature type="transmembrane region" description="Helical" evidence="9">
    <location>
        <begin position="121"/>
        <end position="140"/>
    </location>
</feature>
<feature type="transmembrane region" description="Helical" evidence="9">
    <location>
        <begin position="311"/>
        <end position="330"/>
    </location>
</feature>
<sequence>MDYVENFRHNMRNQQAHLNHNLVAMKSIGYEVVQTVLRLPGLILLELWWRNREMTFEEISQEMLTKAPFNSYLDITTILAFVHRRDMDQSAGYILSYSVLLLSALLLTLPLGRLLRVYCHFLVLATLGIAHYMSTIYVQLEQDSQELELKLDDFVKLERHGFHFLAQLLLAVMNSFLLGLESDMARIFLTPFTIPIIARMCACPLEKLIVAHNAACSIAMFSVCIYMLNRTPRMAQYFKNAFLQLRAVFFIHGLAMGCVIVWRRLRVAELLTWTWLTIFHVRVYVEMYEKGREWRETGRVLLTSIAEATNTPLSLLALALTVSFLCKWIVDGVQLVVGGTRDHGHVLANSGYTEALTLVLLCVQTGVLGMKTEQKAFLLGLVFFVVMSALLQSLFELVEPELLTLAASPSVARGRHVRCIFVTILLFFAPIVMSTAVTAFLPLDLWFVIIASNCILTAVHSACTLFIYLIGVVEARASEPWERSDDLVYNCRLATKITELTIAILVFLYGLYTTFTVGWTYASLGVLLVHAVINIYTRIGGLVSSTRSRNAARLNLSLLPMATPEQLEKAKDDMCAICFGEMVTEARVCPLCYKEMSTGPKPKDPAEEPLLDAVFNPIGAARDLWPLGQNPGYESGFDSDETDGSEFTLGSSDADEL</sequence>
<keyword evidence="12" id="KW-1185">Reference proteome</keyword>
<evidence type="ECO:0000256" key="8">
    <source>
        <dbReference type="SAM" id="MobiDB-lite"/>
    </source>
</evidence>
<evidence type="ECO:0000256" key="5">
    <source>
        <dbReference type="ARBA" id="ARBA00022833"/>
    </source>
</evidence>
<evidence type="ECO:0000256" key="4">
    <source>
        <dbReference type="ARBA" id="ARBA00022771"/>
    </source>
</evidence>
<dbReference type="EMBL" id="CATQJA010002653">
    <property type="protein sequence ID" value="CAJ0578199.1"/>
    <property type="molecule type" value="Genomic_DNA"/>
</dbReference>
<dbReference type="GO" id="GO:0012505">
    <property type="term" value="C:endomembrane system"/>
    <property type="evidence" value="ECO:0007669"/>
    <property type="project" value="TreeGrafter"/>
</dbReference>